<evidence type="ECO:0000256" key="8">
    <source>
        <dbReference type="ARBA" id="ARBA00023136"/>
    </source>
</evidence>
<evidence type="ECO:0000256" key="7">
    <source>
        <dbReference type="ARBA" id="ARBA00023128"/>
    </source>
</evidence>
<reference evidence="13" key="1">
    <citation type="journal article" date="2017" name="bioRxiv">
        <title>Comparative analysis of the genomes of Stylophora pistillata and Acropora digitifera provides evidence for extensive differences between species of corals.</title>
        <authorList>
            <person name="Voolstra C.R."/>
            <person name="Li Y."/>
            <person name="Liew Y.J."/>
            <person name="Baumgarten S."/>
            <person name="Zoccola D."/>
            <person name="Flot J.-F."/>
            <person name="Tambutte S."/>
            <person name="Allemand D."/>
            <person name="Aranda M."/>
        </authorList>
    </citation>
    <scope>NUCLEOTIDE SEQUENCE [LARGE SCALE GENOMIC DNA]</scope>
</reference>
<protein>
    <recommendedName>
        <fullName evidence="14">Ubiquinol-cytochrome-c reductase complex assembly factor 3</fullName>
    </recommendedName>
</protein>
<comment type="function">
    <text evidence="9">Essential for the assembly of ubiquinol-cytochrome c reductase. It has a direct effect on the correct occurrence of the Rieske protein, core 4, core 5 and apocytochrome b.</text>
</comment>
<dbReference type="Pfam" id="PF07960">
    <property type="entry name" value="CBP4"/>
    <property type="match status" value="1"/>
</dbReference>
<keyword evidence="8 11" id="KW-0472">Membrane</keyword>
<evidence type="ECO:0000313" key="13">
    <source>
        <dbReference type="Proteomes" id="UP000225706"/>
    </source>
</evidence>
<evidence type="ECO:0000256" key="9">
    <source>
        <dbReference type="ARBA" id="ARBA00025413"/>
    </source>
</evidence>
<gene>
    <name evidence="12" type="ORF">AWC38_SpisGene9930</name>
</gene>
<evidence type="ECO:0000256" key="3">
    <source>
        <dbReference type="ARBA" id="ARBA00006780"/>
    </source>
</evidence>
<sequence length="114" mass="13027">MAISDSLYRFLLSSGIMVGGTGLAWMLMKVLVPTKEDMIKKLPAEATSPEALATQDRINEQFFMVLKENMNSSNPAWKVMGLKEVEEKQQKRKDQQQKKEVKLKEKQSSEFTTE</sequence>
<feature type="compositionally biased region" description="Basic and acidic residues" evidence="10">
    <location>
        <begin position="86"/>
        <end position="108"/>
    </location>
</feature>
<organism evidence="12 13">
    <name type="scientific">Stylophora pistillata</name>
    <name type="common">Smooth cauliflower coral</name>
    <dbReference type="NCBI Taxonomy" id="50429"/>
    <lineage>
        <taxon>Eukaryota</taxon>
        <taxon>Metazoa</taxon>
        <taxon>Cnidaria</taxon>
        <taxon>Anthozoa</taxon>
        <taxon>Hexacorallia</taxon>
        <taxon>Scleractinia</taxon>
        <taxon>Astrocoeniina</taxon>
        <taxon>Pocilloporidae</taxon>
        <taxon>Stylophora</taxon>
    </lineage>
</organism>
<keyword evidence="6 11" id="KW-1133">Transmembrane helix</keyword>
<comment type="subcellular location">
    <subcellularLocation>
        <location evidence="1">Membrane</location>
        <topology evidence="1">Single-pass membrane protein</topology>
    </subcellularLocation>
    <subcellularLocation>
        <location evidence="2">Mitochondrion inner membrane</location>
    </subcellularLocation>
</comment>
<evidence type="ECO:0008006" key="14">
    <source>
        <dbReference type="Google" id="ProtNLM"/>
    </source>
</evidence>
<accession>A0A2B4S7T0</accession>
<comment type="similarity">
    <text evidence="3">Belongs to the CBP4 family.</text>
</comment>
<dbReference type="OrthoDB" id="5576752at2759"/>
<dbReference type="GO" id="GO:0005743">
    <property type="term" value="C:mitochondrial inner membrane"/>
    <property type="evidence" value="ECO:0007669"/>
    <property type="project" value="UniProtKB-SubCell"/>
</dbReference>
<evidence type="ECO:0000313" key="12">
    <source>
        <dbReference type="EMBL" id="PFX25436.1"/>
    </source>
</evidence>
<evidence type="ECO:0000256" key="10">
    <source>
        <dbReference type="SAM" id="MobiDB-lite"/>
    </source>
</evidence>
<name>A0A2B4S7T0_STYPI</name>
<keyword evidence="4 11" id="KW-0812">Transmembrane</keyword>
<dbReference type="Proteomes" id="UP000225706">
    <property type="component" value="Unassembled WGS sequence"/>
</dbReference>
<proteinExistence type="inferred from homology"/>
<evidence type="ECO:0000256" key="5">
    <source>
        <dbReference type="ARBA" id="ARBA00022792"/>
    </source>
</evidence>
<dbReference type="InterPro" id="IPR012420">
    <property type="entry name" value="Cbp4"/>
</dbReference>
<evidence type="ECO:0000256" key="1">
    <source>
        <dbReference type="ARBA" id="ARBA00004167"/>
    </source>
</evidence>
<comment type="caution">
    <text evidence="12">The sequence shown here is derived from an EMBL/GenBank/DDBJ whole genome shotgun (WGS) entry which is preliminary data.</text>
</comment>
<evidence type="ECO:0000256" key="11">
    <source>
        <dbReference type="SAM" id="Phobius"/>
    </source>
</evidence>
<dbReference type="AlphaFoldDB" id="A0A2B4S7T0"/>
<keyword evidence="7" id="KW-0496">Mitochondrion</keyword>
<keyword evidence="13" id="KW-1185">Reference proteome</keyword>
<evidence type="ECO:0000256" key="6">
    <source>
        <dbReference type="ARBA" id="ARBA00022989"/>
    </source>
</evidence>
<evidence type="ECO:0000256" key="2">
    <source>
        <dbReference type="ARBA" id="ARBA00004273"/>
    </source>
</evidence>
<feature type="region of interest" description="Disordered" evidence="10">
    <location>
        <begin position="86"/>
        <end position="114"/>
    </location>
</feature>
<dbReference type="EMBL" id="LSMT01000151">
    <property type="protein sequence ID" value="PFX25436.1"/>
    <property type="molecule type" value="Genomic_DNA"/>
</dbReference>
<evidence type="ECO:0000256" key="4">
    <source>
        <dbReference type="ARBA" id="ARBA00022692"/>
    </source>
</evidence>
<keyword evidence="5" id="KW-0999">Mitochondrion inner membrane</keyword>
<feature type="transmembrane region" description="Helical" evidence="11">
    <location>
        <begin position="6"/>
        <end position="32"/>
    </location>
</feature>